<sequence>FDDLIFTFNLNPRPPQTKRKRSSFTRAGKEKLRLVRDSGACVLCRLRKVSCSAKEVCDQCRRTVDDPIIAKQICLRTRIQDIYIGVKELQSSLIARNEQLQNLLTSLDGKPQDIRLSLASETEGHRSIALCVQVMRCAVSPKCRWKSLKKTHGIYITSNKLEEKRYVIMPNSLPGVEDLDAFGRGILLMSPGSLSGKMTRLLDDFLSCYSSQGGFSTVRHLSNLTLRIASLSNFVAYGFLNLQDGSYDLLERLSVEENHPEKFVSETVHDQIRVLAAEGLEPAEKHVFSELDNLSKIVGVSNHARIIAGTCLLRLLVLYRDRLLRDQIRLELPRTKPREFTRLSRDFELHQLRIEQSAFMYRRLTVAYGTLCREHDSPLTMNWEDEGMGIHMNENEELKTIFSQLRCAFRQFCRENLTCTYDDVFKSLISEPIKGRKTR</sequence>
<protein>
    <submittedName>
        <fullName evidence="1">Uncharacterized protein</fullName>
    </submittedName>
</protein>
<gene>
    <name evidence="1" type="ORF">NA56DRAFT_543519</name>
</gene>
<accession>A0A2J6QPL5</accession>
<dbReference type="EMBL" id="KZ613464">
    <property type="protein sequence ID" value="PMD28205.1"/>
    <property type="molecule type" value="Genomic_DNA"/>
</dbReference>
<evidence type="ECO:0000313" key="1">
    <source>
        <dbReference type="EMBL" id="PMD28205.1"/>
    </source>
</evidence>
<feature type="non-terminal residue" evidence="1">
    <location>
        <position position="439"/>
    </location>
</feature>
<organism evidence="1 2">
    <name type="scientific">Hyaloscypha hepaticicola</name>
    <dbReference type="NCBI Taxonomy" id="2082293"/>
    <lineage>
        <taxon>Eukaryota</taxon>
        <taxon>Fungi</taxon>
        <taxon>Dikarya</taxon>
        <taxon>Ascomycota</taxon>
        <taxon>Pezizomycotina</taxon>
        <taxon>Leotiomycetes</taxon>
        <taxon>Helotiales</taxon>
        <taxon>Hyaloscyphaceae</taxon>
        <taxon>Hyaloscypha</taxon>
    </lineage>
</organism>
<feature type="non-terminal residue" evidence="1">
    <location>
        <position position="1"/>
    </location>
</feature>
<evidence type="ECO:0000313" key="2">
    <source>
        <dbReference type="Proteomes" id="UP000235672"/>
    </source>
</evidence>
<dbReference type="PANTHER" id="PTHR35392">
    <property type="entry name" value="ZN(II)2CYS6 TRANSCRIPTION FACTOR (EUROFUNG)-RELATED-RELATED"/>
    <property type="match status" value="1"/>
</dbReference>
<keyword evidence="2" id="KW-1185">Reference proteome</keyword>
<reference evidence="1 2" key="1">
    <citation type="submission" date="2016-05" db="EMBL/GenBank/DDBJ databases">
        <title>A degradative enzymes factory behind the ericoid mycorrhizal symbiosis.</title>
        <authorList>
            <consortium name="DOE Joint Genome Institute"/>
            <person name="Martino E."/>
            <person name="Morin E."/>
            <person name="Grelet G."/>
            <person name="Kuo A."/>
            <person name="Kohler A."/>
            <person name="Daghino S."/>
            <person name="Barry K."/>
            <person name="Choi C."/>
            <person name="Cichocki N."/>
            <person name="Clum A."/>
            <person name="Copeland A."/>
            <person name="Hainaut M."/>
            <person name="Haridas S."/>
            <person name="Labutti K."/>
            <person name="Lindquist E."/>
            <person name="Lipzen A."/>
            <person name="Khouja H.-R."/>
            <person name="Murat C."/>
            <person name="Ohm R."/>
            <person name="Olson A."/>
            <person name="Spatafora J."/>
            <person name="Veneault-Fourrey C."/>
            <person name="Henrissat B."/>
            <person name="Grigoriev I."/>
            <person name="Martin F."/>
            <person name="Perotto S."/>
        </authorList>
    </citation>
    <scope>NUCLEOTIDE SEQUENCE [LARGE SCALE GENOMIC DNA]</scope>
    <source>
        <strain evidence="1 2">UAMH 7357</strain>
    </source>
</reference>
<dbReference type="OrthoDB" id="5426982at2759"/>
<dbReference type="AlphaFoldDB" id="A0A2J6QPL5"/>
<name>A0A2J6QPL5_9HELO</name>
<dbReference type="InterPro" id="IPR052973">
    <property type="entry name" value="Fungal_sec-metab_reg_TF"/>
</dbReference>
<proteinExistence type="predicted"/>
<dbReference type="PANTHER" id="PTHR35392:SF1">
    <property type="entry name" value="ZN(II)2CYS6 TRANSCRIPTION FACTOR (EUROFUNG)"/>
    <property type="match status" value="1"/>
</dbReference>
<dbReference type="Proteomes" id="UP000235672">
    <property type="component" value="Unassembled WGS sequence"/>
</dbReference>